<feature type="domain" description="Methyltransferase" evidence="1">
    <location>
        <begin position="69"/>
        <end position="153"/>
    </location>
</feature>
<dbReference type="SUPFAM" id="SSF53335">
    <property type="entry name" value="S-adenosyl-L-methionine-dependent methyltransferases"/>
    <property type="match status" value="1"/>
</dbReference>
<dbReference type="OrthoDB" id="20930at2"/>
<evidence type="ECO:0000313" key="3">
    <source>
        <dbReference type="Proteomes" id="UP000443153"/>
    </source>
</evidence>
<proteinExistence type="predicted"/>
<sequence length="225" mass="25352">MNNKEKPFQRTKKPWPTKDAMEQVYAMNLWGGETSSYYSGNGSHDPEAVQPYVAALSSFLSAFEQPLTVCDLGCGDFNVGKQLVGYAEKYIAVDIVPDLIAHNKERFMNKNLEFRCLDIAVDELPDGDCAIVRQVLQHLSNAEVGAVVRKLYRYKYIILTEHIPEGDFTPNMDIISGQGIRIKKQSGLNLLHPPFNLKIKEEKQLVSVLSNDHKGKIVTTLYTVF</sequence>
<dbReference type="Pfam" id="PF13649">
    <property type="entry name" value="Methyltransf_25"/>
    <property type="match status" value="1"/>
</dbReference>
<organism evidence="2 3">
    <name type="scientific">Maribacter luteus</name>
    <dbReference type="NCBI Taxonomy" id="2594478"/>
    <lineage>
        <taxon>Bacteria</taxon>
        <taxon>Pseudomonadati</taxon>
        <taxon>Bacteroidota</taxon>
        <taxon>Flavobacteriia</taxon>
        <taxon>Flavobacteriales</taxon>
        <taxon>Flavobacteriaceae</taxon>
        <taxon>Maribacter</taxon>
    </lineage>
</organism>
<reference evidence="2 3" key="1">
    <citation type="submission" date="2019-11" db="EMBL/GenBank/DDBJ databases">
        <title>Maribacter lutea sp. nov., a marine bacterium isolated from intertidal sand.</title>
        <authorList>
            <person name="Liu A."/>
        </authorList>
    </citation>
    <scope>NUCLEOTIDE SEQUENCE [LARGE SCALE GENOMIC DNA]</scope>
    <source>
        <strain evidence="2 3">RZ05</strain>
    </source>
</reference>
<dbReference type="AlphaFoldDB" id="A0A6I2MLT5"/>
<evidence type="ECO:0000313" key="2">
    <source>
        <dbReference type="EMBL" id="MRX64698.1"/>
    </source>
</evidence>
<dbReference type="CDD" id="cd02440">
    <property type="entry name" value="AdoMet_MTases"/>
    <property type="match status" value="1"/>
</dbReference>
<dbReference type="InterPro" id="IPR041698">
    <property type="entry name" value="Methyltransf_25"/>
</dbReference>
<accession>A0A6I2MLT5</accession>
<keyword evidence="2" id="KW-0489">Methyltransferase</keyword>
<evidence type="ECO:0000259" key="1">
    <source>
        <dbReference type="Pfam" id="PF13649"/>
    </source>
</evidence>
<dbReference type="GO" id="GO:0008168">
    <property type="term" value="F:methyltransferase activity"/>
    <property type="evidence" value="ECO:0007669"/>
    <property type="project" value="UniProtKB-KW"/>
</dbReference>
<comment type="caution">
    <text evidence="2">The sequence shown here is derived from an EMBL/GenBank/DDBJ whole genome shotgun (WGS) entry which is preliminary data.</text>
</comment>
<dbReference type="InterPro" id="IPR029063">
    <property type="entry name" value="SAM-dependent_MTases_sf"/>
</dbReference>
<dbReference type="RefSeq" id="WP_154366827.1">
    <property type="nucleotide sequence ID" value="NZ_WKJH01000008.1"/>
</dbReference>
<name>A0A6I2MLT5_9FLAO</name>
<dbReference type="EMBL" id="WKJH01000008">
    <property type="protein sequence ID" value="MRX64698.1"/>
    <property type="molecule type" value="Genomic_DNA"/>
</dbReference>
<dbReference type="GO" id="GO:0032259">
    <property type="term" value="P:methylation"/>
    <property type="evidence" value="ECO:0007669"/>
    <property type="project" value="UniProtKB-KW"/>
</dbReference>
<keyword evidence="3" id="KW-1185">Reference proteome</keyword>
<keyword evidence="2" id="KW-0808">Transferase</keyword>
<dbReference type="Proteomes" id="UP000443153">
    <property type="component" value="Unassembled WGS sequence"/>
</dbReference>
<dbReference type="Gene3D" id="3.40.50.150">
    <property type="entry name" value="Vaccinia Virus protein VP39"/>
    <property type="match status" value="1"/>
</dbReference>
<protein>
    <submittedName>
        <fullName evidence="2">Methyltransferase domain-containing protein</fullName>
    </submittedName>
</protein>
<gene>
    <name evidence="2" type="ORF">GJ691_11000</name>
</gene>